<proteinExistence type="predicted"/>
<evidence type="ECO:0000313" key="2">
    <source>
        <dbReference type="Proteomes" id="UP000540519"/>
    </source>
</evidence>
<dbReference type="EMBL" id="RCNR01000001">
    <property type="protein sequence ID" value="MUH34271.1"/>
    <property type="molecule type" value="Genomic_DNA"/>
</dbReference>
<dbReference type="AlphaFoldDB" id="A0A7X2ZQ01"/>
<protein>
    <submittedName>
        <fullName evidence="1">Uncharacterized protein</fullName>
    </submittedName>
</protein>
<evidence type="ECO:0000313" key="1">
    <source>
        <dbReference type="EMBL" id="MUH34271.1"/>
    </source>
</evidence>
<gene>
    <name evidence="1" type="ORF">D9O36_00300</name>
</gene>
<organism evidence="1 2">
    <name type="scientific">Zobellia amurskyensis</name>
    <dbReference type="NCBI Taxonomy" id="248905"/>
    <lineage>
        <taxon>Bacteria</taxon>
        <taxon>Pseudomonadati</taxon>
        <taxon>Bacteroidota</taxon>
        <taxon>Flavobacteriia</taxon>
        <taxon>Flavobacteriales</taxon>
        <taxon>Flavobacteriaceae</taxon>
        <taxon>Zobellia</taxon>
    </lineage>
</organism>
<reference evidence="1 2" key="1">
    <citation type="journal article" date="2019" name="Mar. Drugs">
        <title>Comparative Genomics and CAZyme Genome Repertoires of Marine Zobellia amurskyensis KMM 3526(T) and Zobellia laminariae KMM 3676(T).</title>
        <authorList>
            <person name="Chernysheva N."/>
            <person name="Bystritskaya E."/>
            <person name="Stenkova A."/>
            <person name="Golovkin I."/>
            <person name="Nedashkovskaya O."/>
            <person name="Isaeva M."/>
        </authorList>
    </citation>
    <scope>NUCLEOTIDE SEQUENCE [LARGE SCALE GENOMIC DNA]</scope>
    <source>
        <strain evidence="1 2">KMM 3526</strain>
    </source>
</reference>
<keyword evidence="2" id="KW-1185">Reference proteome</keyword>
<accession>A0A7X2ZQ01</accession>
<comment type="caution">
    <text evidence="1">The sequence shown here is derived from an EMBL/GenBank/DDBJ whole genome shotgun (WGS) entry which is preliminary data.</text>
</comment>
<name>A0A7X2ZQ01_9FLAO</name>
<sequence>MIKYYVNDTAQANGNHEVHKQDCNLLAFMLSKTDLGNHASCHLAIAEARKIYSQSSACVRCFKKCAVHEM</sequence>
<dbReference type="Proteomes" id="UP000540519">
    <property type="component" value="Unassembled WGS sequence"/>
</dbReference>